<dbReference type="OrthoDB" id="9797028at2"/>
<keyword evidence="8" id="KW-1185">Reference proteome</keyword>
<evidence type="ECO:0000256" key="3">
    <source>
        <dbReference type="ARBA" id="ARBA00022692"/>
    </source>
</evidence>
<evidence type="ECO:0000313" key="8">
    <source>
        <dbReference type="Proteomes" id="UP000199513"/>
    </source>
</evidence>
<evidence type="ECO:0000256" key="6">
    <source>
        <dbReference type="SAM" id="Phobius"/>
    </source>
</evidence>
<dbReference type="PANTHER" id="PTHR30213:SF1">
    <property type="entry name" value="INNER MEMBRANE PROTEIN YHJD"/>
    <property type="match status" value="1"/>
</dbReference>
<feature type="transmembrane region" description="Helical" evidence="6">
    <location>
        <begin position="141"/>
        <end position="169"/>
    </location>
</feature>
<evidence type="ECO:0000256" key="5">
    <source>
        <dbReference type="ARBA" id="ARBA00023136"/>
    </source>
</evidence>
<accession>A0A1I2HNB6</accession>
<dbReference type="GO" id="GO:0005886">
    <property type="term" value="C:plasma membrane"/>
    <property type="evidence" value="ECO:0007669"/>
    <property type="project" value="UniProtKB-SubCell"/>
</dbReference>
<name>A0A1I2HNB6_9BACT</name>
<sequence>MQFNPLQYLKKRLFPFIKDLVNEFLKDDCFTMSAALAYYTTFSLAPMLIILIAIAGFFLEKQTIRKHIYDYVAELTTDLKAADLIQSLLDNFSFSTHGITVTIVSAVTVLIGATTVFAVLHNSLNKVWDVSESKRKGFWSLVIQRLISLLAIFLMGILLIATLIVNAVLNSLYDFIIEFIYFPKIVVELFNGLIPILVLFLFFVMVFKLLSDAQPQWKYVLWGSLLTTLLLMVGRWLISLYLSSTSVGSVYGTAASLATLLIWVYYSSLMVFIGAEFIKVYAKHRGEKLGVEED</sequence>
<dbReference type="Proteomes" id="UP000199513">
    <property type="component" value="Unassembled WGS sequence"/>
</dbReference>
<evidence type="ECO:0000256" key="4">
    <source>
        <dbReference type="ARBA" id="ARBA00022989"/>
    </source>
</evidence>
<keyword evidence="5 6" id="KW-0472">Membrane</keyword>
<dbReference type="InterPro" id="IPR017039">
    <property type="entry name" value="Virul_fac_BrkB"/>
</dbReference>
<keyword evidence="3 6" id="KW-0812">Transmembrane</keyword>
<evidence type="ECO:0000313" key="7">
    <source>
        <dbReference type="EMBL" id="SFF31008.1"/>
    </source>
</evidence>
<keyword evidence="4 6" id="KW-1133">Transmembrane helix</keyword>
<feature type="transmembrane region" description="Helical" evidence="6">
    <location>
        <begin position="219"/>
        <end position="238"/>
    </location>
</feature>
<feature type="transmembrane region" description="Helical" evidence="6">
    <location>
        <begin position="36"/>
        <end position="59"/>
    </location>
</feature>
<proteinExistence type="predicted"/>
<dbReference type="RefSeq" id="WP_091546702.1">
    <property type="nucleotide sequence ID" value="NZ_FONY01000025.1"/>
</dbReference>
<feature type="transmembrane region" description="Helical" evidence="6">
    <location>
        <begin position="250"/>
        <end position="275"/>
    </location>
</feature>
<dbReference type="AlphaFoldDB" id="A0A1I2HNB6"/>
<dbReference type="PANTHER" id="PTHR30213">
    <property type="entry name" value="INNER MEMBRANE PROTEIN YHJD"/>
    <property type="match status" value="1"/>
</dbReference>
<reference evidence="8" key="1">
    <citation type="submission" date="2016-10" db="EMBL/GenBank/DDBJ databases">
        <authorList>
            <person name="Varghese N."/>
            <person name="Submissions S."/>
        </authorList>
    </citation>
    <scope>NUCLEOTIDE SEQUENCE [LARGE SCALE GENOMIC DNA]</scope>
    <source>
        <strain>GEY</strain>
        <strain evidence="8">DSM 9560</strain>
    </source>
</reference>
<dbReference type="EMBL" id="FONY01000025">
    <property type="protein sequence ID" value="SFF31008.1"/>
    <property type="molecule type" value="Genomic_DNA"/>
</dbReference>
<gene>
    <name evidence="7" type="ORF">SAMN04488541_10257</name>
</gene>
<dbReference type="Pfam" id="PF03631">
    <property type="entry name" value="Virul_fac_BrkB"/>
    <property type="match status" value="1"/>
</dbReference>
<feature type="transmembrane region" description="Helical" evidence="6">
    <location>
        <begin position="98"/>
        <end position="120"/>
    </location>
</feature>
<protein>
    <submittedName>
        <fullName evidence="7">Membrane protein</fullName>
    </submittedName>
</protein>
<keyword evidence="2" id="KW-1003">Cell membrane</keyword>
<feature type="transmembrane region" description="Helical" evidence="6">
    <location>
        <begin position="189"/>
        <end position="207"/>
    </location>
</feature>
<organism evidence="7 8">
    <name type="scientific">Thermoflexibacter ruber</name>
    <dbReference type="NCBI Taxonomy" id="1003"/>
    <lineage>
        <taxon>Bacteria</taxon>
        <taxon>Pseudomonadati</taxon>
        <taxon>Bacteroidota</taxon>
        <taxon>Cytophagia</taxon>
        <taxon>Cytophagales</taxon>
        <taxon>Thermoflexibacteraceae</taxon>
        <taxon>Thermoflexibacter</taxon>
    </lineage>
</organism>
<evidence type="ECO:0000256" key="1">
    <source>
        <dbReference type="ARBA" id="ARBA00004651"/>
    </source>
</evidence>
<dbReference type="NCBIfam" id="TIGR00765">
    <property type="entry name" value="yihY_not_rbn"/>
    <property type="match status" value="1"/>
</dbReference>
<comment type="subcellular location">
    <subcellularLocation>
        <location evidence="1">Cell membrane</location>
        <topology evidence="1">Multi-pass membrane protein</topology>
    </subcellularLocation>
</comment>
<evidence type="ECO:0000256" key="2">
    <source>
        <dbReference type="ARBA" id="ARBA00022475"/>
    </source>
</evidence>
<dbReference type="PIRSF" id="PIRSF035875">
    <property type="entry name" value="RNase_BN"/>
    <property type="match status" value="1"/>
</dbReference>